<evidence type="ECO:0000313" key="2">
    <source>
        <dbReference type="Proteomes" id="UP000887566"/>
    </source>
</evidence>
<organism evidence="2 3">
    <name type="scientific">Plectus sambesii</name>
    <dbReference type="NCBI Taxonomy" id="2011161"/>
    <lineage>
        <taxon>Eukaryota</taxon>
        <taxon>Metazoa</taxon>
        <taxon>Ecdysozoa</taxon>
        <taxon>Nematoda</taxon>
        <taxon>Chromadorea</taxon>
        <taxon>Plectida</taxon>
        <taxon>Plectina</taxon>
        <taxon>Plectoidea</taxon>
        <taxon>Plectidae</taxon>
        <taxon>Plectus</taxon>
    </lineage>
</organism>
<dbReference type="WBParaSite" id="PSAMB.scaffold467size70330.g6252.t1">
    <property type="protein sequence ID" value="PSAMB.scaffold467size70330.g6252.t1"/>
    <property type="gene ID" value="PSAMB.scaffold467size70330.g6252"/>
</dbReference>
<evidence type="ECO:0000313" key="3">
    <source>
        <dbReference type="WBParaSite" id="PSAMB.scaffold467size70330.g6252.t1"/>
    </source>
</evidence>
<proteinExistence type="predicted"/>
<dbReference type="AlphaFoldDB" id="A0A914WNE9"/>
<feature type="region of interest" description="Disordered" evidence="1">
    <location>
        <begin position="121"/>
        <end position="144"/>
    </location>
</feature>
<evidence type="ECO:0000256" key="1">
    <source>
        <dbReference type="SAM" id="MobiDB-lite"/>
    </source>
</evidence>
<keyword evidence="2" id="KW-1185">Reference proteome</keyword>
<sequence length="144" mass="16173">MHQSYASDLQLIAPENKLVYFRKAGWDEWSVAAVVIIGRAKRPTELLRRRIKPRKRAYRDGEPPRAVVYCSCWRFNSVPPVDRSRPTHYASLLTGTCGLSTLRLIVDASITQADAARALDRRPESKGGFAASDSIRSSGRELRS</sequence>
<name>A0A914WNE9_9BILA</name>
<dbReference type="Proteomes" id="UP000887566">
    <property type="component" value="Unplaced"/>
</dbReference>
<protein>
    <submittedName>
        <fullName evidence="3">Uncharacterized protein</fullName>
    </submittedName>
</protein>
<accession>A0A914WNE9</accession>
<reference evidence="3" key="1">
    <citation type="submission" date="2022-11" db="UniProtKB">
        <authorList>
            <consortium name="WormBaseParasite"/>
        </authorList>
    </citation>
    <scope>IDENTIFICATION</scope>
</reference>